<dbReference type="InterPro" id="IPR006620">
    <property type="entry name" value="Pro_4_hyd_alph"/>
</dbReference>
<evidence type="ECO:0000256" key="5">
    <source>
        <dbReference type="ARBA" id="ARBA00023002"/>
    </source>
</evidence>
<evidence type="ECO:0000256" key="6">
    <source>
        <dbReference type="ARBA" id="ARBA00023004"/>
    </source>
</evidence>
<keyword evidence="6" id="KW-0408">Iron</keyword>
<dbReference type="Gene3D" id="2.60.120.620">
    <property type="entry name" value="q2cbj1_9rhob like domain"/>
    <property type="match status" value="1"/>
</dbReference>
<keyword evidence="4" id="KW-0223">Dioxygenase</keyword>
<dbReference type="PROSITE" id="PS51471">
    <property type="entry name" value="FE2OG_OXY"/>
    <property type="match status" value="1"/>
</dbReference>
<dbReference type="GO" id="GO:0016705">
    <property type="term" value="F:oxidoreductase activity, acting on paired donors, with incorporation or reduction of molecular oxygen"/>
    <property type="evidence" value="ECO:0007669"/>
    <property type="project" value="InterPro"/>
</dbReference>
<comment type="cofactor">
    <cofactor evidence="1">
        <name>L-ascorbate</name>
        <dbReference type="ChEBI" id="CHEBI:38290"/>
    </cofactor>
</comment>
<dbReference type="AlphaFoldDB" id="A0A512NJN7"/>
<dbReference type="Gene3D" id="3.40.30.10">
    <property type="entry name" value="Glutaredoxin"/>
    <property type="match status" value="1"/>
</dbReference>
<evidence type="ECO:0000256" key="4">
    <source>
        <dbReference type="ARBA" id="ARBA00022964"/>
    </source>
</evidence>
<dbReference type="InterPro" id="IPR005123">
    <property type="entry name" value="Oxoglu/Fe-dep_dioxygenase_dom"/>
</dbReference>
<evidence type="ECO:0000256" key="3">
    <source>
        <dbReference type="ARBA" id="ARBA00022896"/>
    </source>
</evidence>
<keyword evidence="2" id="KW-0479">Metal-binding</keyword>
<comment type="caution">
    <text evidence="8">The sequence shown here is derived from an EMBL/GenBank/DDBJ whole genome shotgun (WGS) entry which is preliminary data.</text>
</comment>
<organism evidence="8 9">
    <name type="scientific">Reyranella soli</name>
    <dbReference type="NCBI Taxonomy" id="1230389"/>
    <lineage>
        <taxon>Bacteria</taxon>
        <taxon>Pseudomonadati</taxon>
        <taxon>Pseudomonadota</taxon>
        <taxon>Alphaproteobacteria</taxon>
        <taxon>Hyphomicrobiales</taxon>
        <taxon>Reyranellaceae</taxon>
        <taxon>Reyranella</taxon>
    </lineage>
</organism>
<evidence type="ECO:0000313" key="9">
    <source>
        <dbReference type="Proteomes" id="UP000321058"/>
    </source>
</evidence>
<dbReference type="SMART" id="SM00702">
    <property type="entry name" value="P4Hc"/>
    <property type="match status" value="1"/>
</dbReference>
<evidence type="ECO:0000259" key="7">
    <source>
        <dbReference type="PROSITE" id="PS51471"/>
    </source>
</evidence>
<evidence type="ECO:0000313" key="8">
    <source>
        <dbReference type="EMBL" id="GEP59132.1"/>
    </source>
</evidence>
<dbReference type="InterPro" id="IPR036249">
    <property type="entry name" value="Thioredoxin-like_sf"/>
</dbReference>
<keyword evidence="5" id="KW-0560">Oxidoreductase</keyword>
<proteinExistence type="predicted"/>
<reference evidence="8 9" key="1">
    <citation type="submission" date="2019-07" db="EMBL/GenBank/DDBJ databases">
        <title>Whole genome shotgun sequence of Reyranella soli NBRC 108950.</title>
        <authorList>
            <person name="Hosoyama A."/>
            <person name="Uohara A."/>
            <person name="Ohji S."/>
            <person name="Ichikawa N."/>
        </authorList>
    </citation>
    <scope>NUCLEOTIDE SEQUENCE [LARGE SCALE GENOMIC DNA]</scope>
    <source>
        <strain evidence="8 9">NBRC 108950</strain>
    </source>
</reference>
<dbReference type="GO" id="GO:0051213">
    <property type="term" value="F:dioxygenase activity"/>
    <property type="evidence" value="ECO:0007669"/>
    <property type="project" value="UniProtKB-KW"/>
</dbReference>
<accession>A0A512NJN7</accession>
<dbReference type="GO" id="GO:0005506">
    <property type="term" value="F:iron ion binding"/>
    <property type="evidence" value="ECO:0007669"/>
    <property type="project" value="InterPro"/>
</dbReference>
<dbReference type="SUPFAM" id="SSF52833">
    <property type="entry name" value="Thioredoxin-like"/>
    <property type="match status" value="1"/>
</dbReference>
<dbReference type="EMBL" id="BKAJ01000120">
    <property type="protein sequence ID" value="GEP59132.1"/>
    <property type="molecule type" value="Genomic_DNA"/>
</dbReference>
<gene>
    <name evidence="8" type="ORF">RSO01_62980</name>
</gene>
<name>A0A512NJN7_9HYPH</name>
<feature type="domain" description="Fe2OG dioxygenase" evidence="7">
    <location>
        <begin position="265"/>
        <end position="358"/>
    </location>
</feature>
<sequence length="360" mass="38674">MDMRGSVYSLAMNNVLSLRPGDRIPDFALPGLDGKHRKFIWSFTGEPVALVAVDDLANLDAGQFAALIDACGKSSVVPVVVAGNAVAGASAPWTKLGGTPVAPLLLCDPDRRFLAALLAQGGMGLGSAGALRMRVIVLDPNQRIAATFDSRALPAAAEAIDGLARSVRSDGGRDLLLQTPMAPVLVLPRVFEPDFCAQLVRLWGKGDHKDSGVSSRYGNVNMDHLKRTEDYTIVEPMMLKAVSDRLAYRIGPELTKVFAFDRQFTFDSHVVLSYSADGKHFFGAHRDNGAPTTADRAFAVSLNLNDDFEGGELVFPEYAGVRVSPPMGGAAVFSCSLLHQVLPLTRGRRFVLTTFFRAKA</sequence>
<protein>
    <recommendedName>
        <fullName evidence="7">Fe2OG dioxygenase domain-containing protein</fullName>
    </recommendedName>
</protein>
<dbReference type="Proteomes" id="UP000321058">
    <property type="component" value="Unassembled WGS sequence"/>
</dbReference>
<dbReference type="GO" id="GO:0031418">
    <property type="term" value="F:L-ascorbic acid binding"/>
    <property type="evidence" value="ECO:0007669"/>
    <property type="project" value="UniProtKB-KW"/>
</dbReference>
<evidence type="ECO:0000256" key="2">
    <source>
        <dbReference type="ARBA" id="ARBA00022723"/>
    </source>
</evidence>
<keyword evidence="3" id="KW-0847">Vitamin C</keyword>
<evidence type="ECO:0000256" key="1">
    <source>
        <dbReference type="ARBA" id="ARBA00001961"/>
    </source>
</evidence>
<keyword evidence="9" id="KW-1185">Reference proteome</keyword>